<keyword evidence="2" id="KW-0472">Membrane</keyword>
<feature type="transmembrane region" description="Helical" evidence="2">
    <location>
        <begin position="576"/>
        <end position="602"/>
    </location>
</feature>
<name>A0A835XKX4_9CHLO</name>
<accession>A0A835XKX4</accession>
<protein>
    <submittedName>
        <fullName evidence="3">Uncharacterized protein</fullName>
    </submittedName>
</protein>
<dbReference type="EMBL" id="JAEHOE010000123">
    <property type="protein sequence ID" value="KAG2485731.1"/>
    <property type="molecule type" value="Genomic_DNA"/>
</dbReference>
<comment type="caution">
    <text evidence="3">The sequence shown here is derived from an EMBL/GenBank/DDBJ whole genome shotgun (WGS) entry which is preliminary data.</text>
</comment>
<feature type="transmembrane region" description="Helical" evidence="2">
    <location>
        <begin position="622"/>
        <end position="651"/>
    </location>
</feature>
<reference evidence="3" key="1">
    <citation type="journal article" date="2020" name="bioRxiv">
        <title>Comparative genomics of Chlamydomonas.</title>
        <authorList>
            <person name="Craig R.J."/>
            <person name="Hasan A.R."/>
            <person name="Ness R.W."/>
            <person name="Keightley P.D."/>
        </authorList>
    </citation>
    <scope>NUCLEOTIDE SEQUENCE</scope>
    <source>
        <strain evidence="3">CCAP 11/70</strain>
    </source>
</reference>
<keyword evidence="2" id="KW-1133">Transmembrane helix</keyword>
<feature type="region of interest" description="Disordered" evidence="1">
    <location>
        <begin position="289"/>
        <end position="311"/>
    </location>
</feature>
<evidence type="ECO:0000313" key="4">
    <source>
        <dbReference type="Proteomes" id="UP000612055"/>
    </source>
</evidence>
<dbReference type="AlphaFoldDB" id="A0A835XKX4"/>
<feature type="region of interest" description="Disordered" evidence="1">
    <location>
        <begin position="48"/>
        <end position="131"/>
    </location>
</feature>
<gene>
    <name evidence="3" type="ORF">HYH03_015540</name>
</gene>
<keyword evidence="4" id="KW-1185">Reference proteome</keyword>
<feature type="transmembrane region" description="Helical" evidence="2">
    <location>
        <begin position="694"/>
        <end position="716"/>
    </location>
</feature>
<organism evidence="3 4">
    <name type="scientific">Edaphochlamys debaryana</name>
    <dbReference type="NCBI Taxonomy" id="47281"/>
    <lineage>
        <taxon>Eukaryota</taxon>
        <taxon>Viridiplantae</taxon>
        <taxon>Chlorophyta</taxon>
        <taxon>core chlorophytes</taxon>
        <taxon>Chlorophyceae</taxon>
        <taxon>CS clade</taxon>
        <taxon>Chlamydomonadales</taxon>
        <taxon>Chlamydomonadales incertae sedis</taxon>
        <taxon>Edaphochlamys</taxon>
    </lineage>
</organism>
<sequence length="735" mass="76107">MVWVLHRWYRDMPETDVSLAYVLGSRLLVTALNLYFGYRLSARRVDHSHGPLGAEGPLPGPSRVKGRRSSDSSAPPPVSGAEDGAAGPCPQADAWEEEPGSAHKREPGAEQGAEQGAGQGAGREAQLEAQQEAALDFQELQQLLSERPLPTYRPFLRLSTTLVKIPWGEPEDMGPTFREDLAAAFVGRDADQHMLQVYVRRGCIELTIVAASWRGGGAGLAPSPLPTDSLLCSLKLPPEQADARPVQVRMVDVAGEPQWVPDTSSGQASSCAAVQLRAEGVAPRVLLLPQPPPAPSPAGGQGPATTRGGTGWPVRLQARVGLTALHEEGAAGGKQGSAPEARALALSGGRFLAARVVSSSLYDSSAVYDIELLEAPAGPGPVLFELELGSWGVGARLPLPPLLATADPAVAAELAAAVEAWPAEGAAELSGFLLDLGTWLETVHVCPAVPHRAGLRGLPPDLVNLLARHLAGFAQAAGLTAIAASIAAQQAGQAGQAAVESGALQAGGAAQGAGQRSGQCLALLRALGLAPAACAEREAYRAFSGAWAVALARTGVVVDLLLLGSNFARGLHEGQALLSATTLTVLAAFATGALLAAAWPFLPRTAWERWALRGRVPRYCGTLFSSLVFQALSAPAPATASSVGGVGMLVLEGVVLPLTCLVSPLEAAAIACVKLPFFLLGFRKLDPTTTLSTTLFLIARAQLAAIATASAFHAYVRARFQRRAAKGQASAPGGN</sequence>
<dbReference type="OrthoDB" id="549601at2759"/>
<evidence type="ECO:0000313" key="3">
    <source>
        <dbReference type="EMBL" id="KAG2485731.1"/>
    </source>
</evidence>
<keyword evidence="2" id="KW-0812">Transmembrane</keyword>
<evidence type="ECO:0000256" key="2">
    <source>
        <dbReference type="SAM" id="Phobius"/>
    </source>
</evidence>
<proteinExistence type="predicted"/>
<evidence type="ECO:0000256" key="1">
    <source>
        <dbReference type="SAM" id="MobiDB-lite"/>
    </source>
</evidence>
<feature type="compositionally biased region" description="Low complexity" evidence="1">
    <location>
        <begin position="122"/>
        <end position="131"/>
    </location>
</feature>
<dbReference type="Proteomes" id="UP000612055">
    <property type="component" value="Unassembled WGS sequence"/>
</dbReference>